<feature type="transmembrane region" description="Helical" evidence="1">
    <location>
        <begin position="43"/>
        <end position="61"/>
    </location>
</feature>
<keyword evidence="1" id="KW-1133">Transmembrane helix</keyword>
<keyword evidence="4" id="KW-1185">Reference proteome</keyword>
<name>A0A2U2J483_9SPHN</name>
<reference evidence="3 4" key="1">
    <citation type="submission" date="2018-05" db="EMBL/GenBank/DDBJ databases">
        <title>Genome of Sphingosinicella humi QZX222.</title>
        <authorList>
            <person name="Qiao Z."/>
            <person name="Wang G."/>
        </authorList>
    </citation>
    <scope>NUCLEOTIDE SEQUENCE [LARGE SCALE GENOMIC DNA]</scope>
    <source>
        <strain evidence="3 4">QZX222</strain>
    </source>
</reference>
<organism evidence="3 4">
    <name type="scientific">Allosphingosinicella humi</name>
    <dbReference type="NCBI Taxonomy" id="2068657"/>
    <lineage>
        <taxon>Bacteria</taxon>
        <taxon>Pseudomonadati</taxon>
        <taxon>Pseudomonadota</taxon>
        <taxon>Alphaproteobacteria</taxon>
        <taxon>Sphingomonadales</taxon>
        <taxon>Sphingomonadaceae</taxon>
        <taxon>Allosphingosinicella</taxon>
    </lineage>
</organism>
<dbReference type="OrthoDB" id="7597317at2"/>
<evidence type="ECO:0008006" key="5">
    <source>
        <dbReference type="Google" id="ProtNLM"/>
    </source>
</evidence>
<dbReference type="Proteomes" id="UP000245916">
    <property type="component" value="Unassembled WGS sequence"/>
</dbReference>
<keyword evidence="1" id="KW-0812">Transmembrane</keyword>
<dbReference type="RefSeq" id="WP_109271294.1">
    <property type="nucleotide sequence ID" value="NZ_QFFF01000001.1"/>
</dbReference>
<protein>
    <recommendedName>
        <fullName evidence="5">Antifreeze protein</fullName>
    </recommendedName>
</protein>
<feature type="chain" id="PRO_5015620590" description="Antifreeze protein" evidence="2">
    <location>
        <begin position="28"/>
        <end position="164"/>
    </location>
</feature>
<evidence type="ECO:0000313" key="3">
    <source>
        <dbReference type="EMBL" id="PWG03156.1"/>
    </source>
</evidence>
<dbReference type="AlphaFoldDB" id="A0A2U2J483"/>
<accession>A0A2U2J483</accession>
<comment type="caution">
    <text evidence="3">The sequence shown here is derived from an EMBL/GenBank/DDBJ whole genome shotgun (WGS) entry which is preliminary data.</text>
</comment>
<proteinExistence type="predicted"/>
<evidence type="ECO:0000313" key="4">
    <source>
        <dbReference type="Proteomes" id="UP000245916"/>
    </source>
</evidence>
<feature type="signal peptide" evidence="2">
    <location>
        <begin position="1"/>
        <end position="27"/>
    </location>
</feature>
<keyword evidence="1" id="KW-0472">Membrane</keyword>
<dbReference type="EMBL" id="QFFF01000001">
    <property type="protein sequence ID" value="PWG03156.1"/>
    <property type="molecule type" value="Genomic_DNA"/>
</dbReference>
<keyword evidence="2" id="KW-0732">Signal</keyword>
<evidence type="ECO:0000256" key="2">
    <source>
        <dbReference type="SAM" id="SignalP"/>
    </source>
</evidence>
<gene>
    <name evidence="3" type="ORF">DF286_09975</name>
</gene>
<sequence>MRKFSKILTGAAAAALVTLTAAAPAQAQWRHYDRDNGIDIGDIAAGVAIIGGAALAIDALTKNDRYDRYDRYGRTYGGYYDGYGYRDAYYGPQASVNACARTAQRYGARVEITDVDRRGYNGYRVRGRTYVRDYNYGRWGRGYDYDRESFTCYAENGRVYDFRI</sequence>
<evidence type="ECO:0000256" key="1">
    <source>
        <dbReference type="SAM" id="Phobius"/>
    </source>
</evidence>